<feature type="compositionally biased region" description="Low complexity" evidence="3">
    <location>
        <begin position="363"/>
        <end position="372"/>
    </location>
</feature>
<dbReference type="PANTHER" id="PTHR48051">
    <property type="match status" value="1"/>
</dbReference>
<feature type="compositionally biased region" description="Polar residues" evidence="3">
    <location>
        <begin position="405"/>
        <end position="418"/>
    </location>
</feature>
<feature type="region of interest" description="Disordered" evidence="3">
    <location>
        <begin position="1088"/>
        <end position="1121"/>
    </location>
</feature>
<dbReference type="AlphaFoldDB" id="A0A1Y2MGH4"/>
<dbReference type="PROSITE" id="PS51450">
    <property type="entry name" value="LRR"/>
    <property type="match status" value="3"/>
</dbReference>
<feature type="compositionally biased region" description="Polar residues" evidence="3">
    <location>
        <begin position="299"/>
        <end position="309"/>
    </location>
</feature>
<dbReference type="EMBL" id="KZ107838">
    <property type="protein sequence ID" value="OSS55092.1"/>
    <property type="molecule type" value="Genomic_DNA"/>
</dbReference>
<feature type="compositionally biased region" description="Polar residues" evidence="3">
    <location>
        <begin position="27"/>
        <end position="53"/>
    </location>
</feature>
<feature type="compositionally biased region" description="Acidic residues" evidence="3">
    <location>
        <begin position="1112"/>
        <end position="1121"/>
    </location>
</feature>
<proteinExistence type="predicted"/>
<dbReference type="InterPro" id="IPR032675">
    <property type="entry name" value="LRR_dom_sf"/>
</dbReference>
<feature type="compositionally biased region" description="Low complexity" evidence="3">
    <location>
        <begin position="89"/>
        <end position="107"/>
    </location>
</feature>
<evidence type="ECO:0000256" key="2">
    <source>
        <dbReference type="ARBA" id="ARBA00022737"/>
    </source>
</evidence>
<accession>A0A1Y2MGH4</accession>
<evidence type="ECO:0000313" key="5">
    <source>
        <dbReference type="Proteomes" id="UP000193240"/>
    </source>
</evidence>
<protein>
    <recommendedName>
        <fullName evidence="6">L domain-like protein</fullName>
    </recommendedName>
</protein>
<gene>
    <name evidence="4" type="ORF">B5807_00678</name>
</gene>
<dbReference type="Pfam" id="PF00560">
    <property type="entry name" value="LRR_1"/>
    <property type="match status" value="1"/>
</dbReference>
<evidence type="ECO:0000313" key="4">
    <source>
        <dbReference type="EMBL" id="OSS55092.1"/>
    </source>
</evidence>
<feature type="compositionally biased region" description="Pro residues" evidence="3">
    <location>
        <begin position="59"/>
        <end position="73"/>
    </location>
</feature>
<dbReference type="GO" id="GO:0005737">
    <property type="term" value="C:cytoplasm"/>
    <property type="evidence" value="ECO:0007669"/>
    <property type="project" value="TreeGrafter"/>
</dbReference>
<reference evidence="4 5" key="1">
    <citation type="journal article" date="2017" name="Genome Announc.">
        <title>Genome sequence of the saprophytic ascomycete Epicoccum nigrum ICMP 19927 strain isolated from New Zealand.</title>
        <authorList>
            <person name="Fokin M."/>
            <person name="Fleetwood D."/>
            <person name="Weir B.S."/>
            <person name="Villas-Boas S.G."/>
        </authorList>
    </citation>
    <scope>NUCLEOTIDE SEQUENCE [LARGE SCALE GENOMIC DNA]</scope>
    <source>
        <strain evidence="4 5">ICMP 19927</strain>
    </source>
</reference>
<keyword evidence="1" id="KW-0433">Leucine-rich repeat</keyword>
<organism evidence="4 5">
    <name type="scientific">Epicoccum nigrum</name>
    <name type="common">Soil fungus</name>
    <name type="synonym">Epicoccum purpurascens</name>
    <dbReference type="NCBI Taxonomy" id="105696"/>
    <lineage>
        <taxon>Eukaryota</taxon>
        <taxon>Fungi</taxon>
        <taxon>Dikarya</taxon>
        <taxon>Ascomycota</taxon>
        <taxon>Pezizomycotina</taxon>
        <taxon>Dothideomycetes</taxon>
        <taxon>Pleosporomycetidae</taxon>
        <taxon>Pleosporales</taxon>
        <taxon>Pleosporineae</taxon>
        <taxon>Didymellaceae</taxon>
        <taxon>Epicoccum</taxon>
    </lineage>
</organism>
<feature type="compositionally biased region" description="Basic and acidic residues" evidence="3">
    <location>
        <begin position="449"/>
        <end position="458"/>
    </location>
</feature>
<dbReference type="Proteomes" id="UP000193240">
    <property type="component" value="Unassembled WGS sequence"/>
</dbReference>
<feature type="compositionally biased region" description="Polar residues" evidence="3">
    <location>
        <begin position="274"/>
        <end position="290"/>
    </location>
</feature>
<dbReference type="Pfam" id="PF12799">
    <property type="entry name" value="LRR_4"/>
    <property type="match status" value="1"/>
</dbReference>
<feature type="region of interest" description="Disordered" evidence="3">
    <location>
        <begin position="1"/>
        <end position="477"/>
    </location>
</feature>
<evidence type="ECO:0008006" key="6">
    <source>
        <dbReference type="Google" id="ProtNLM"/>
    </source>
</evidence>
<dbReference type="InterPro" id="IPR025875">
    <property type="entry name" value="Leu-rich_rpt_4"/>
</dbReference>
<dbReference type="SMART" id="SM00364">
    <property type="entry name" value="LRR_BAC"/>
    <property type="match status" value="7"/>
</dbReference>
<dbReference type="OMA" id="SWQIKSG"/>
<keyword evidence="2" id="KW-0677">Repeat</keyword>
<dbReference type="STRING" id="105696.A0A1Y2MGH4"/>
<evidence type="ECO:0000256" key="1">
    <source>
        <dbReference type="ARBA" id="ARBA00022614"/>
    </source>
</evidence>
<dbReference type="InterPro" id="IPR001611">
    <property type="entry name" value="Leu-rich_rpt"/>
</dbReference>
<dbReference type="SMART" id="SM00365">
    <property type="entry name" value="LRR_SD22"/>
    <property type="match status" value="3"/>
</dbReference>
<dbReference type="PANTHER" id="PTHR48051:SF1">
    <property type="entry name" value="RAS SUPPRESSOR PROTEIN 1"/>
    <property type="match status" value="1"/>
</dbReference>
<dbReference type="InterPro" id="IPR050216">
    <property type="entry name" value="LRR_domain-containing"/>
</dbReference>
<feature type="compositionally biased region" description="Low complexity" evidence="3">
    <location>
        <begin position="323"/>
        <end position="340"/>
    </location>
</feature>
<evidence type="ECO:0000256" key="3">
    <source>
        <dbReference type="SAM" id="MobiDB-lite"/>
    </source>
</evidence>
<keyword evidence="5" id="KW-1185">Reference proteome</keyword>
<feature type="compositionally biased region" description="Polar residues" evidence="3">
    <location>
        <begin position="1099"/>
        <end position="1108"/>
    </location>
</feature>
<dbReference type="SMART" id="SM00369">
    <property type="entry name" value="LRR_TYP"/>
    <property type="match status" value="9"/>
</dbReference>
<feature type="compositionally biased region" description="Low complexity" evidence="3">
    <location>
        <begin position="185"/>
        <end position="194"/>
    </location>
</feature>
<dbReference type="Gene3D" id="3.80.10.10">
    <property type="entry name" value="Ribonuclease Inhibitor"/>
    <property type="match status" value="3"/>
</dbReference>
<name>A0A1Y2MGH4_EPING</name>
<sequence>MDQPSHLPRPSGLPRPAASRLPVLRPSASQSQLRASPSNSQLRKKSSLASISRTATPPAAQPAPRAAPAPAPAPTSTVQRKPSRISLVPSYAPSAIAASAPKPNPSATLSKKPSRASLVPSAARRTSNIPGSGVPPPRTSSQNAPAFKKPFARPPSRQTRTPSQPLRTPIASREDDGLGSLDGFRAASRASSRAGSQAGLHESSSSPEYVPDVDVDAAEAAKRKPRPSLSERTVESLAQLPSSPARGKSRGRRSSFFSQDNSMAPPAPLRPASGMSNRSSGSRPTTSDGTANRLPVTPSKPTAPSSRISMTVPGKRSSSANFSTPTTTPSRISSLSRPTTAIKKPALTPIHNTRTPSKPAPLSTSKSTTSRTLMARQSDAESYGQAISPPGTALAPSPAPGSVRKVSSSSLALRNTIAQAKAARKQEVTESPEDTPKKAANSSNALREQIAKAREAAKRNKAAPIRADTPPKDAIIPDPEEVAGFDFGLADPFNQNSKGGQSVMSKRVDGARTTGRLNIAGMQLTEIPDEVLRMYDPNDTTVAWGEIVDVTTIIAADNDITTLPDSMFPDVDINDLTDSDDAGPQFGGVQTLDLHGNLLQEVPLGLRRLAELTKLNLSRNKLSNEALDVITQIASLRELKMSENNLVGELPSNIANLAQLETLDVANNKLIGLPVEIRELTQLRALNVADNQLRTVPVELFTSTALLEFTATRNRLESAFFAVSSAPYLQELRLSGNALTSLSESGDLDLPALKYLDASANRLSSLPNVTSWTNLATLLLGENKVAVFPEGFFSLQQLRIADFTANDISKVDERIALMEGLENLTLAANPIRERKFLTMSTDDMKRDLYTRLQPEEVASEHIEDDVYPIEEQASKQPNGWTVTPSGTLDLANKGFTEFDEDALVILAETSDIRQINLQSNLLQIMPLAFGHLSFLAILDLSKNNLSKPLTTSLELPKLRELRLSGNKITSLEPLTTHLTAPTLQSLDISQNRLTGPLPGLRTFFPALITLIASDNNFLDVPADALAGLKAVNLSNNDIERLDPRIGLHAGTLTSLIVEGNRFRVPNYQVLGKGTDAILTWLRDKIPRESGRERGDSAASDGTRTTEGNSEFFDAEDGVETW</sequence>
<dbReference type="SUPFAM" id="SSF52047">
    <property type="entry name" value="RNI-like"/>
    <property type="match status" value="1"/>
</dbReference>
<dbReference type="InParanoid" id="A0A1Y2MGH4"/>
<dbReference type="InterPro" id="IPR003591">
    <property type="entry name" value="Leu-rich_rpt_typical-subtyp"/>
</dbReference>
<feature type="compositionally biased region" description="Polar residues" evidence="3">
    <location>
        <begin position="156"/>
        <end position="166"/>
    </location>
</feature>